<keyword evidence="3" id="KW-1185">Reference proteome</keyword>
<evidence type="ECO:0000259" key="1">
    <source>
        <dbReference type="Pfam" id="PF06985"/>
    </source>
</evidence>
<gene>
    <name evidence="2" type="ORF">PAC_06589</name>
</gene>
<dbReference type="AlphaFoldDB" id="A0A1L7WV92"/>
<dbReference type="Pfam" id="PF06985">
    <property type="entry name" value="HET"/>
    <property type="match status" value="1"/>
</dbReference>
<organism evidence="2 3">
    <name type="scientific">Phialocephala subalpina</name>
    <dbReference type="NCBI Taxonomy" id="576137"/>
    <lineage>
        <taxon>Eukaryota</taxon>
        <taxon>Fungi</taxon>
        <taxon>Dikarya</taxon>
        <taxon>Ascomycota</taxon>
        <taxon>Pezizomycotina</taxon>
        <taxon>Leotiomycetes</taxon>
        <taxon>Helotiales</taxon>
        <taxon>Mollisiaceae</taxon>
        <taxon>Phialocephala</taxon>
        <taxon>Phialocephala fortinii species complex</taxon>
    </lineage>
</organism>
<dbReference type="InterPro" id="IPR052895">
    <property type="entry name" value="HetReg/Transcr_Mod"/>
</dbReference>
<name>A0A1L7WV92_9HELO</name>
<protein>
    <recommendedName>
        <fullName evidence="1">Heterokaryon incompatibility domain-containing protein</fullName>
    </recommendedName>
</protein>
<dbReference type="EMBL" id="FJOG01000008">
    <property type="protein sequence ID" value="CZR56700.1"/>
    <property type="molecule type" value="Genomic_DNA"/>
</dbReference>
<sequence length="483" mass="54580">MSQAELNAQFEHAPLIGESSIRLVALESGAEDDPIRCSLAYTSLDDEPEYEALSYVWGDPAITTPIFLDGKLFDVTINLHGALHNLRNSEHDSPPRLLWIDAICINQRDVQERNHQVQRMGDIYTGVMTVIIWLGHYHEPCDDLLEFDERIGTLNISLPKAEADIEHRNIIRAILNSEQQRMVKHSQTPPQTLIHKVMSPARTIQSQSALVLCGRCSISREDFAWACGIIDSTPEALPLGKLRNILYDLHTWKLVIYEGQRMRTKRDLLSMIFEIVPIECTDPRDRIFGLVGIANTGNYQRVDYSASIRGVYIDWTLSQIQQSEKLNILNYCNLSIVDDFPSWVLNLECGLHYHHIDPILYRGGLEPQSSLDQTLAASDGWTIYTASASIACEPRSSDDCQRLHLSGLLIGNVGVVLNPTYNATEDAEVSKVRGERVGPHSLDPQRIFMIRGLELKVERHFGKGYLPEHPGLWSEFTDVLFRG</sequence>
<dbReference type="PANTHER" id="PTHR24148">
    <property type="entry name" value="ANKYRIN REPEAT DOMAIN-CONTAINING PROTEIN 39 HOMOLOG-RELATED"/>
    <property type="match status" value="1"/>
</dbReference>
<dbReference type="PANTHER" id="PTHR24148:SF82">
    <property type="entry name" value="HETEROKARYON INCOMPATIBILITY DOMAIN-CONTAINING PROTEIN"/>
    <property type="match status" value="1"/>
</dbReference>
<reference evidence="2 3" key="1">
    <citation type="submission" date="2016-03" db="EMBL/GenBank/DDBJ databases">
        <authorList>
            <person name="Ploux O."/>
        </authorList>
    </citation>
    <scope>NUCLEOTIDE SEQUENCE [LARGE SCALE GENOMIC DNA]</scope>
    <source>
        <strain evidence="2 3">UAMH 11012</strain>
    </source>
</reference>
<dbReference type="InterPro" id="IPR010730">
    <property type="entry name" value="HET"/>
</dbReference>
<evidence type="ECO:0000313" key="2">
    <source>
        <dbReference type="EMBL" id="CZR56700.1"/>
    </source>
</evidence>
<evidence type="ECO:0000313" key="3">
    <source>
        <dbReference type="Proteomes" id="UP000184330"/>
    </source>
</evidence>
<dbReference type="Proteomes" id="UP000184330">
    <property type="component" value="Unassembled WGS sequence"/>
</dbReference>
<dbReference type="OrthoDB" id="2157530at2759"/>
<accession>A0A1L7WV92</accession>
<feature type="domain" description="Heterokaryon incompatibility" evidence="1">
    <location>
        <begin position="50"/>
        <end position="143"/>
    </location>
</feature>
<proteinExistence type="predicted"/>